<keyword evidence="2" id="KW-1185">Reference proteome</keyword>
<dbReference type="RefSeq" id="WP_101534498.1">
    <property type="nucleotide sequence ID" value="NZ_PKUQ01000028.1"/>
</dbReference>
<dbReference type="InterPro" id="IPR027024">
    <property type="entry name" value="UCP027386_ABC_sbc_TM0202"/>
</dbReference>
<evidence type="ECO:0000313" key="1">
    <source>
        <dbReference type="EMBL" id="PLW76547.1"/>
    </source>
</evidence>
<dbReference type="UniPathway" id="UPA00079"/>
<sequence>MSSPVLTALDRRNFLRSVGLCGIAGMQINGLAGFSELAMVQGAASSNQLSKPLTIWGIPASPSVVFARAVASQALLPFASDVKFDVWKSTDQMRAGVATGKFELFATSSYAAANFHNRGAGTTLVNVVTWGLLYLMARNDSVRCVVDLAGKHVLLSNKNEAPDLLFHLVLKWAGLKPGKDVKLDYVGSPGEAVPLYLSGRADVVLLHEPAATAALMRAQEEKKPLRRALDITELYGALTGRKPRIPQVGLAVNAEFLDKHPDIVTATHSACVEAVAWTLAHNDEAAELASRKLRLPAPVIAKSLPYIRLDALSAKEAQEDIELYFDNLMSLDPAIVGGKKPDASFYWG</sequence>
<proteinExistence type="predicted"/>
<comment type="caution">
    <text evidence="1">The sequence shown here is derived from an EMBL/GenBank/DDBJ whole genome shotgun (WGS) entry which is preliminary data.</text>
</comment>
<dbReference type="GO" id="GO:0009234">
    <property type="term" value="P:menaquinone biosynthetic process"/>
    <property type="evidence" value="ECO:0007669"/>
    <property type="project" value="UniProtKB-UniPathway"/>
</dbReference>
<gene>
    <name evidence="1" type="ORF">C0081_14160</name>
</gene>
<dbReference type="SUPFAM" id="SSF53850">
    <property type="entry name" value="Periplasmic binding protein-like II"/>
    <property type="match status" value="1"/>
</dbReference>
<dbReference type="AlphaFoldDB" id="A0A2N5XQ28"/>
<dbReference type="Gene3D" id="3.40.190.10">
    <property type="entry name" value="Periplasmic binding protein-like II"/>
    <property type="match status" value="2"/>
</dbReference>
<dbReference type="PANTHER" id="PTHR30024">
    <property type="entry name" value="ALIPHATIC SULFONATES-BINDING PROTEIN-RELATED"/>
    <property type="match status" value="1"/>
</dbReference>
<organism evidence="1 2">
    <name type="scientific">Cohaesibacter celericrescens</name>
    <dbReference type="NCBI Taxonomy" id="2067669"/>
    <lineage>
        <taxon>Bacteria</taxon>
        <taxon>Pseudomonadati</taxon>
        <taxon>Pseudomonadota</taxon>
        <taxon>Alphaproteobacteria</taxon>
        <taxon>Hyphomicrobiales</taxon>
        <taxon>Cohaesibacteraceae</taxon>
    </lineage>
</organism>
<dbReference type="PANTHER" id="PTHR30024:SF46">
    <property type="entry name" value="ABC TRANSPORTER, SUBSTRATE-BINDING LIPOPROTEIN"/>
    <property type="match status" value="1"/>
</dbReference>
<evidence type="ECO:0000313" key="2">
    <source>
        <dbReference type="Proteomes" id="UP000234881"/>
    </source>
</evidence>
<dbReference type="EMBL" id="PKUQ01000028">
    <property type="protein sequence ID" value="PLW76547.1"/>
    <property type="molecule type" value="Genomic_DNA"/>
</dbReference>
<name>A0A2N5XQ28_9HYPH</name>
<protein>
    <submittedName>
        <fullName evidence="1">Sulfate ABC transporter substrate-binding protein</fullName>
    </submittedName>
</protein>
<dbReference type="Pfam" id="PF12974">
    <property type="entry name" value="Phosphonate-bd"/>
    <property type="match status" value="1"/>
</dbReference>
<dbReference type="Proteomes" id="UP000234881">
    <property type="component" value="Unassembled WGS sequence"/>
</dbReference>
<dbReference type="PIRSF" id="PIRSF027386">
    <property type="entry name" value="UCP027386_ABC_sbc_TM0202"/>
    <property type="match status" value="1"/>
</dbReference>
<accession>A0A2N5XQ28</accession>
<reference evidence="1 2" key="1">
    <citation type="submission" date="2018-01" db="EMBL/GenBank/DDBJ databases">
        <title>The draft genome sequence of Cohaesibacter sp. H1304.</title>
        <authorList>
            <person name="Wang N.-N."/>
            <person name="Du Z.-J."/>
        </authorList>
    </citation>
    <scope>NUCLEOTIDE SEQUENCE [LARGE SCALE GENOMIC DNA]</scope>
    <source>
        <strain evidence="1 2">H1304</strain>
    </source>
</reference>